<feature type="domain" description="Peptidase M14" evidence="6">
    <location>
        <begin position="221"/>
        <end position="472"/>
    </location>
</feature>
<reference evidence="8" key="1">
    <citation type="journal article" date="2019" name="Int. J. Syst. Evol. Microbiol.">
        <title>The Global Catalogue of Microorganisms (GCM) 10K type strain sequencing project: providing services to taxonomists for standard genome sequencing and annotation.</title>
        <authorList>
            <consortium name="The Broad Institute Genomics Platform"/>
            <consortium name="The Broad Institute Genome Sequencing Center for Infectious Disease"/>
            <person name="Wu L."/>
            <person name="Ma J."/>
        </authorList>
    </citation>
    <scope>NUCLEOTIDE SEQUENCE [LARGE SCALE GENOMIC DNA]</scope>
    <source>
        <strain evidence="8">JCM 19134</strain>
    </source>
</reference>
<feature type="compositionally biased region" description="Polar residues" evidence="4">
    <location>
        <begin position="31"/>
        <end position="48"/>
    </location>
</feature>
<comment type="caution">
    <text evidence="7">The sequence shown here is derived from an EMBL/GenBank/DDBJ whole genome shotgun (WGS) entry which is preliminary data.</text>
</comment>
<evidence type="ECO:0000259" key="6">
    <source>
        <dbReference type="PROSITE" id="PS52035"/>
    </source>
</evidence>
<dbReference type="GO" id="GO:0008270">
    <property type="term" value="F:zinc ion binding"/>
    <property type="evidence" value="ECO:0007669"/>
    <property type="project" value="InterPro"/>
</dbReference>
<feature type="signal peptide" evidence="5">
    <location>
        <begin position="1"/>
        <end position="29"/>
    </location>
</feature>
<feature type="compositionally biased region" description="Low complexity" evidence="4">
    <location>
        <begin position="106"/>
        <end position="118"/>
    </location>
</feature>
<feature type="chain" id="PRO_5043808551" description="Peptidase M14 domain-containing protein" evidence="5">
    <location>
        <begin position="30"/>
        <end position="501"/>
    </location>
</feature>
<dbReference type="GO" id="GO:0006508">
    <property type="term" value="P:proteolysis"/>
    <property type="evidence" value="ECO:0007669"/>
    <property type="project" value="InterPro"/>
</dbReference>
<evidence type="ECO:0000256" key="3">
    <source>
        <dbReference type="PROSITE-ProRule" id="PRU01379"/>
    </source>
</evidence>
<evidence type="ECO:0000313" key="8">
    <source>
        <dbReference type="Proteomes" id="UP001409585"/>
    </source>
</evidence>
<evidence type="ECO:0000256" key="4">
    <source>
        <dbReference type="SAM" id="MobiDB-lite"/>
    </source>
</evidence>
<dbReference type="GO" id="GO:0005615">
    <property type="term" value="C:extracellular space"/>
    <property type="evidence" value="ECO:0007669"/>
    <property type="project" value="TreeGrafter"/>
</dbReference>
<dbReference type="EMBL" id="BAABLX010000064">
    <property type="protein sequence ID" value="GAA4954774.1"/>
    <property type="molecule type" value="Genomic_DNA"/>
</dbReference>
<evidence type="ECO:0000256" key="5">
    <source>
        <dbReference type="SAM" id="SignalP"/>
    </source>
</evidence>
<feature type="region of interest" description="Disordered" evidence="4">
    <location>
        <begin position="480"/>
        <end position="501"/>
    </location>
</feature>
<dbReference type="PROSITE" id="PS51257">
    <property type="entry name" value="PROKAR_LIPOPROTEIN"/>
    <property type="match status" value="1"/>
</dbReference>
<dbReference type="InterPro" id="IPR000834">
    <property type="entry name" value="Peptidase_M14"/>
</dbReference>
<dbReference type="RefSeq" id="WP_345426327.1">
    <property type="nucleotide sequence ID" value="NZ_AP031496.1"/>
</dbReference>
<keyword evidence="8" id="KW-1185">Reference proteome</keyword>
<keyword evidence="5" id="KW-0732">Signal</keyword>
<feature type="compositionally biased region" description="Low complexity" evidence="4">
    <location>
        <begin position="143"/>
        <end position="160"/>
    </location>
</feature>
<evidence type="ECO:0000256" key="1">
    <source>
        <dbReference type="ARBA" id="ARBA00001947"/>
    </source>
</evidence>
<feature type="region of interest" description="Disordered" evidence="4">
    <location>
        <begin position="31"/>
        <end position="203"/>
    </location>
</feature>
<dbReference type="Proteomes" id="UP001409585">
    <property type="component" value="Unassembled WGS sequence"/>
</dbReference>
<dbReference type="SUPFAM" id="SSF53187">
    <property type="entry name" value="Zn-dependent exopeptidases"/>
    <property type="match status" value="1"/>
</dbReference>
<name>A0AAV3U7C1_9ALTE</name>
<dbReference type="PROSITE" id="PS52035">
    <property type="entry name" value="PEPTIDASE_M14"/>
    <property type="match status" value="1"/>
</dbReference>
<dbReference type="SMART" id="SM00631">
    <property type="entry name" value="Zn_pept"/>
    <property type="match status" value="1"/>
</dbReference>
<dbReference type="PANTHER" id="PTHR11705:SF119">
    <property type="entry name" value="OS02G0119300 PROTEIN"/>
    <property type="match status" value="1"/>
</dbReference>
<dbReference type="GO" id="GO:0004181">
    <property type="term" value="F:metallocarboxypeptidase activity"/>
    <property type="evidence" value="ECO:0007669"/>
    <property type="project" value="InterPro"/>
</dbReference>
<comment type="similarity">
    <text evidence="2 3">Belongs to the peptidase M14 family.</text>
</comment>
<feature type="active site" description="Proton donor/acceptor" evidence="3">
    <location>
        <position position="448"/>
    </location>
</feature>
<dbReference type="Gene3D" id="3.40.630.10">
    <property type="entry name" value="Zn peptidases"/>
    <property type="match status" value="1"/>
</dbReference>
<dbReference type="PANTHER" id="PTHR11705">
    <property type="entry name" value="PROTEASE FAMILY M14 CARBOXYPEPTIDASE A,B"/>
    <property type="match status" value="1"/>
</dbReference>
<gene>
    <name evidence="7" type="ORF">GCM10025791_38600</name>
</gene>
<evidence type="ECO:0000256" key="2">
    <source>
        <dbReference type="ARBA" id="ARBA00005988"/>
    </source>
</evidence>
<evidence type="ECO:0000313" key="7">
    <source>
        <dbReference type="EMBL" id="GAA4954774.1"/>
    </source>
</evidence>
<comment type="cofactor">
    <cofactor evidence="1">
        <name>Zn(2+)</name>
        <dbReference type="ChEBI" id="CHEBI:29105"/>
    </cofactor>
</comment>
<accession>A0AAV3U7C1</accession>
<dbReference type="Pfam" id="PF00246">
    <property type="entry name" value="Peptidase_M14"/>
    <property type="match status" value="1"/>
</dbReference>
<dbReference type="AlphaFoldDB" id="A0AAV3U7C1"/>
<sequence length="501" mass="53977">MMKEPRDLLRKATLAAAIATVLATTTALTGCFTQSPKPEINTAETSPATADKSETASDSADITITVTPDAETKVETANTSVTNADESATAMDDDTRASAEEDETVAEAAPSDSAEAPSQDNPPEVDTSEVFAKQDAAKEIEDSATAKAATATQTIEQADTNQAETKAQAEGKTVEALTQGETSATTGDDTAAEPKDAEAAVEATSNAITAADDEAETNSLNPEPEQAITDLCDEIGNKLGSVSVEDCLAIELADSGARSRLERSLAVKEYLHNGEEKNGRVLLMGGIHGDEFSSVSIIFKWLKFIEKDQATEFTWQVVPLLNPDGLLRQKSQRQNDAGVDLNRNFPSPDWDADAHHYWQSRTGANPRRFPGPDAASEPETQWFIKTIENFRPDAIVAVHAPHSLVDYDGPQKPPSRLGTLRLHELGIYPGSLGNYAGVYKNIPVVTIELPSAGIMPTRNDINQMWVDLVEWLHREVPKQKLARTEGENNGSDDLPEIDSLH</sequence>
<feature type="compositionally biased region" description="Polar residues" evidence="4">
    <location>
        <begin position="56"/>
        <end position="66"/>
    </location>
</feature>
<protein>
    <recommendedName>
        <fullName evidence="6">Peptidase M14 domain-containing protein</fullName>
    </recommendedName>
</protein>
<feature type="compositionally biased region" description="Polar residues" evidence="4">
    <location>
        <begin position="179"/>
        <end position="188"/>
    </location>
</feature>
<proteinExistence type="inferred from homology"/>
<organism evidence="7 8">
    <name type="scientific">Halioxenophilus aromaticivorans</name>
    <dbReference type="NCBI Taxonomy" id="1306992"/>
    <lineage>
        <taxon>Bacteria</taxon>
        <taxon>Pseudomonadati</taxon>
        <taxon>Pseudomonadota</taxon>
        <taxon>Gammaproteobacteria</taxon>
        <taxon>Alteromonadales</taxon>
        <taxon>Alteromonadaceae</taxon>
        <taxon>Halioxenophilus</taxon>
    </lineage>
</organism>
<feature type="compositionally biased region" description="Polar residues" evidence="4">
    <location>
        <begin position="75"/>
        <end position="86"/>
    </location>
</feature>